<dbReference type="Proteomes" id="UP000002051">
    <property type="component" value="Chromosome 5"/>
</dbReference>
<accession>A0A072UEN4</accession>
<keyword evidence="3" id="KW-1185">Reference proteome</keyword>
<protein>
    <submittedName>
        <fullName evidence="1 2">Uncharacterized protein</fullName>
    </submittedName>
</protein>
<dbReference type="AlphaFoldDB" id="A0A072UEN4"/>
<dbReference type="HOGENOM" id="CLU_3035411_0_0_1"/>
<evidence type="ECO:0000313" key="1">
    <source>
        <dbReference type="EMBL" id="KEH28152.1"/>
    </source>
</evidence>
<reference evidence="1 3" key="1">
    <citation type="journal article" date="2011" name="Nature">
        <title>The Medicago genome provides insight into the evolution of rhizobial symbioses.</title>
        <authorList>
            <person name="Young N.D."/>
            <person name="Debelle F."/>
            <person name="Oldroyd G.E."/>
            <person name="Geurts R."/>
            <person name="Cannon S.B."/>
            <person name="Udvardi M.K."/>
            <person name="Benedito V.A."/>
            <person name="Mayer K.F."/>
            <person name="Gouzy J."/>
            <person name="Schoof H."/>
            <person name="Van de Peer Y."/>
            <person name="Proost S."/>
            <person name="Cook D.R."/>
            <person name="Meyers B.C."/>
            <person name="Spannagl M."/>
            <person name="Cheung F."/>
            <person name="De Mita S."/>
            <person name="Krishnakumar V."/>
            <person name="Gundlach H."/>
            <person name="Zhou S."/>
            <person name="Mudge J."/>
            <person name="Bharti A.K."/>
            <person name="Murray J.D."/>
            <person name="Naoumkina M.A."/>
            <person name="Rosen B."/>
            <person name="Silverstein K.A."/>
            <person name="Tang H."/>
            <person name="Rombauts S."/>
            <person name="Zhao P.X."/>
            <person name="Zhou P."/>
            <person name="Barbe V."/>
            <person name="Bardou P."/>
            <person name="Bechner M."/>
            <person name="Bellec A."/>
            <person name="Berger A."/>
            <person name="Berges H."/>
            <person name="Bidwell S."/>
            <person name="Bisseling T."/>
            <person name="Choisne N."/>
            <person name="Couloux A."/>
            <person name="Denny R."/>
            <person name="Deshpande S."/>
            <person name="Dai X."/>
            <person name="Doyle J.J."/>
            <person name="Dudez A.M."/>
            <person name="Farmer A.D."/>
            <person name="Fouteau S."/>
            <person name="Franken C."/>
            <person name="Gibelin C."/>
            <person name="Gish J."/>
            <person name="Goldstein S."/>
            <person name="Gonzalez A.J."/>
            <person name="Green P.J."/>
            <person name="Hallab A."/>
            <person name="Hartog M."/>
            <person name="Hua A."/>
            <person name="Humphray S.J."/>
            <person name="Jeong D.H."/>
            <person name="Jing Y."/>
            <person name="Jocker A."/>
            <person name="Kenton S.M."/>
            <person name="Kim D.J."/>
            <person name="Klee K."/>
            <person name="Lai H."/>
            <person name="Lang C."/>
            <person name="Lin S."/>
            <person name="Macmil S.L."/>
            <person name="Magdelenat G."/>
            <person name="Matthews L."/>
            <person name="McCorrison J."/>
            <person name="Monaghan E.L."/>
            <person name="Mun J.H."/>
            <person name="Najar F.Z."/>
            <person name="Nicholson C."/>
            <person name="Noirot C."/>
            <person name="O'Bleness M."/>
            <person name="Paule C.R."/>
            <person name="Poulain J."/>
            <person name="Prion F."/>
            <person name="Qin B."/>
            <person name="Qu C."/>
            <person name="Retzel E.F."/>
            <person name="Riddle C."/>
            <person name="Sallet E."/>
            <person name="Samain S."/>
            <person name="Samson N."/>
            <person name="Sanders I."/>
            <person name="Saurat O."/>
            <person name="Scarpelli C."/>
            <person name="Schiex T."/>
            <person name="Segurens B."/>
            <person name="Severin A.J."/>
            <person name="Sherrier D.J."/>
            <person name="Shi R."/>
            <person name="Sims S."/>
            <person name="Singer S.R."/>
            <person name="Sinharoy S."/>
            <person name="Sterck L."/>
            <person name="Viollet A."/>
            <person name="Wang B.B."/>
            <person name="Wang K."/>
            <person name="Wang M."/>
            <person name="Wang X."/>
            <person name="Warfsmann J."/>
            <person name="Weissenbach J."/>
            <person name="White D.D."/>
            <person name="White J.D."/>
            <person name="Wiley G.B."/>
            <person name="Wincker P."/>
            <person name="Xing Y."/>
            <person name="Yang L."/>
            <person name="Yao Z."/>
            <person name="Ying F."/>
            <person name="Zhai J."/>
            <person name="Zhou L."/>
            <person name="Zuber A."/>
            <person name="Denarie J."/>
            <person name="Dixon R.A."/>
            <person name="May G.D."/>
            <person name="Schwartz D.C."/>
            <person name="Rogers J."/>
            <person name="Quetier F."/>
            <person name="Town C.D."/>
            <person name="Roe B.A."/>
        </authorList>
    </citation>
    <scope>NUCLEOTIDE SEQUENCE [LARGE SCALE GENOMIC DNA]</scope>
    <source>
        <strain evidence="1">A17</strain>
        <strain evidence="2 3">cv. Jemalong A17</strain>
    </source>
</reference>
<evidence type="ECO:0000313" key="2">
    <source>
        <dbReference type="EnsemblPlants" id="KEH28152"/>
    </source>
</evidence>
<reference evidence="1 3" key="2">
    <citation type="journal article" date="2014" name="BMC Genomics">
        <title>An improved genome release (version Mt4.0) for the model legume Medicago truncatula.</title>
        <authorList>
            <person name="Tang H."/>
            <person name="Krishnakumar V."/>
            <person name="Bidwell S."/>
            <person name="Rosen B."/>
            <person name="Chan A."/>
            <person name="Zhou S."/>
            <person name="Gentzbittel L."/>
            <person name="Childs K.L."/>
            <person name="Yandell M."/>
            <person name="Gundlach H."/>
            <person name="Mayer K.F."/>
            <person name="Schwartz D.C."/>
            <person name="Town C.D."/>
        </authorList>
    </citation>
    <scope>GENOME REANNOTATION</scope>
    <source>
        <strain evidence="1">A17</strain>
        <strain evidence="2 3">cv. Jemalong A17</strain>
    </source>
</reference>
<dbReference type="EnsemblPlants" id="KEH28152">
    <property type="protein sequence ID" value="KEH28152"/>
    <property type="gene ID" value="MTR_5g069295"/>
</dbReference>
<gene>
    <name evidence="1" type="ordered locus">MTR_5g069295</name>
</gene>
<organism evidence="1 3">
    <name type="scientific">Medicago truncatula</name>
    <name type="common">Barrel medic</name>
    <name type="synonym">Medicago tribuloides</name>
    <dbReference type="NCBI Taxonomy" id="3880"/>
    <lineage>
        <taxon>Eukaryota</taxon>
        <taxon>Viridiplantae</taxon>
        <taxon>Streptophyta</taxon>
        <taxon>Embryophyta</taxon>
        <taxon>Tracheophyta</taxon>
        <taxon>Spermatophyta</taxon>
        <taxon>Magnoliopsida</taxon>
        <taxon>eudicotyledons</taxon>
        <taxon>Gunneridae</taxon>
        <taxon>Pentapetalae</taxon>
        <taxon>rosids</taxon>
        <taxon>fabids</taxon>
        <taxon>Fabales</taxon>
        <taxon>Fabaceae</taxon>
        <taxon>Papilionoideae</taxon>
        <taxon>50 kb inversion clade</taxon>
        <taxon>NPAAA clade</taxon>
        <taxon>Hologalegina</taxon>
        <taxon>IRL clade</taxon>
        <taxon>Trifolieae</taxon>
        <taxon>Medicago</taxon>
    </lineage>
</organism>
<name>A0A072UEN4_MEDTR</name>
<evidence type="ECO:0000313" key="3">
    <source>
        <dbReference type="Proteomes" id="UP000002051"/>
    </source>
</evidence>
<reference evidence="2" key="3">
    <citation type="submission" date="2015-04" db="UniProtKB">
        <authorList>
            <consortium name="EnsemblPlants"/>
        </authorList>
    </citation>
    <scope>IDENTIFICATION</scope>
    <source>
        <strain evidence="2">cv. Jemalong A17</strain>
    </source>
</reference>
<dbReference type="EMBL" id="CM001221">
    <property type="protein sequence ID" value="KEH28152.1"/>
    <property type="molecule type" value="Genomic_DNA"/>
</dbReference>
<proteinExistence type="predicted"/>
<sequence length="55" mass="5820">MAKVTPMFTPFYKSSILTQSTICGMPPGDASASVCWKVVPAATINGYGDLEEGIH</sequence>